<gene>
    <name evidence="2" type="ORF">J7W16_05160</name>
</gene>
<evidence type="ECO:0000259" key="1">
    <source>
        <dbReference type="PROSITE" id="PS51186"/>
    </source>
</evidence>
<keyword evidence="3" id="KW-1185">Reference proteome</keyword>
<dbReference type="EC" id="2.3.1.-" evidence="2"/>
<organism evidence="2 3">
    <name type="scientific">Halalkalibacter suaedae</name>
    <dbReference type="NCBI Taxonomy" id="2822140"/>
    <lineage>
        <taxon>Bacteria</taxon>
        <taxon>Bacillati</taxon>
        <taxon>Bacillota</taxon>
        <taxon>Bacilli</taxon>
        <taxon>Bacillales</taxon>
        <taxon>Bacillaceae</taxon>
        <taxon>Halalkalibacter</taxon>
    </lineage>
</organism>
<dbReference type="Gene3D" id="3.40.630.30">
    <property type="match status" value="1"/>
</dbReference>
<feature type="domain" description="N-acetyltransferase" evidence="1">
    <location>
        <begin position="3"/>
        <end position="119"/>
    </location>
</feature>
<dbReference type="CDD" id="cd04301">
    <property type="entry name" value="NAT_SF"/>
    <property type="match status" value="1"/>
</dbReference>
<accession>A0A940WYQ2</accession>
<keyword evidence="2" id="KW-0012">Acyltransferase</keyword>
<dbReference type="InterPro" id="IPR016181">
    <property type="entry name" value="Acyl_CoA_acyltransferase"/>
</dbReference>
<comment type="caution">
    <text evidence="2">The sequence shown here is derived from an EMBL/GenBank/DDBJ whole genome shotgun (WGS) entry which is preliminary data.</text>
</comment>
<dbReference type="InterPro" id="IPR000182">
    <property type="entry name" value="GNAT_dom"/>
</dbReference>
<dbReference type="Proteomes" id="UP000678228">
    <property type="component" value="Unassembled WGS sequence"/>
</dbReference>
<evidence type="ECO:0000313" key="3">
    <source>
        <dbReference type="Proteomes" id="UP000678228"/>
    </source>
</evidence>
<reference evidence="2" key="1">
    <citation type="submission" date="2021-03" db="EMBL/GenBank/DDBJ databases">
        <title>Bacillus suaedae sp. nov., isolated from Suaeda aralocaspica.</title>
        <authorList>
            <person name="Lei R.F.R."/>
        </authorList>
    </citation>
    <scope>NUCLEOTIDE SEQUENCE</scope>
    <source>
        <strain evidence="2">YZJH907-2</strain>
    </source>
</reference>
<proteinExistence type="predicted"/>
<dbReference type="AlphaFoldDB" id="A0A940WYQ2"/>
<sequence length="119" mass="13470">MLIPYKNSNQKIAMGLLSLMPKEKDLTVLQETIARYETDPDWKLYLWKEVDFVGVIGVNIEAGEAKLQHVCVNPSFRKEGIGKKMLDQLKLTLPCELKPTKATENFLLACGEAEEEKSD</sequence>
<dbReference type="Pfam" id="PF13508">
    <property type="entry name" value="Acetyltransf_7"/>
    <property type="match status" value="1"/>
</dbReference>
<dbReference type="SUPFAM" id="SSF55729">
    <property type="entry name" value="Acyl-CoA N-acyltransferases (Nat)"/>
    <property type="match status" value="1"/>
</dbReference>
<dbReference type="EMBL" id="JAGKSQ010000002">
    <property type="protein sequence ID" value="MBP3950514.1"/>
    <property type="molecule type" value="Genomic_DNA"/>
</dbReference>
<dbReference type="RefSeq" id="WP_210596152.1">
    <property type="nucleotide sequence ID" value="NZ_JAGKSQ010000002.1"/>
</dbReference>
<keyword evidence="2" id="KW-0808">Transferase</keyword>
<dbReference type="GO" id="GO:0016747">
    <property type="term" value="F:acyltransferase activity, transferring groups other than amino-acyl groups"/>
    <property type="evidence" value="ECO:0007669"/>
    <property type="project" value="InterPro"/>
</dbReference>
<dbReference type="PROSITE" id="PS51186">
    <property type="entry name" value="GNAT"/>
    <property type="match status" value="1"/>
</dbReference>
<evidence type="ECO:0000313" key="2">
    <source>
        <dbReference type="EMBL" id="MBP3950514.1"/>
    </source>
</evidence>
<protein>
    <submittedName>
        <fullName evidence="2">GNAT family N-acetyltransferase</fullName>
        <ecNumber evidence="2">2.3.1.-</ecNumber>
    </submittedName>
</protein>
<name>A0A940WYQ2_9BACI</name>